<dbReference type="OrthoDB" id="272703at2759"/>
<dbReference type="KEGG" id="tva:4762408"/>
<evidence type="ECO:0000313" key="2">
    <source>
        <dbReference type="EMBL" id="EAY04545.1"/>
    </source>
</evidence>
<dbReference type="VEuPathDB" id="TrichDB:TVAGG3_0689940"/>
<name>A2ES33_TRIV3</name>
<dbReference type="RefSeq" id="XP_001316768.1">
    <property type="nucleotide sequence ID" value="XM_001316733.1"/>
</dbReference>
<gene>
    <name evidence="2" type="ORF">TVAG_244460</name>
</gene>
<dbReference type="EMBL" id="DS113472">
    <property type="protein sequence ID" value="EAY04545.1"/>
    <property type="molecule type" value="Genomic_DNA"/>
</dbReference>
<evidence type="ECO:0000313" key="3">
    <source>
        <dbReference type="Proteomes" id="UP000001542"/>
    </source>
</evidence>
<dbReference type="Proteomes" id="UP000001542">
    <property type="component" value="Unassembled WGS sequence"/>
</dbReference>
<dbReference type="AlphaFoldDB" id="A2ES33"/>
<protein>
    <recommendedName>
        <fullName evidence="1">DUF4326 domain-containing protein</fullName>
    </recommendedName>
</protein>
<dbReference type="InParanoid" id="A2ES33"/>
<feature type="domain" description="DUF4326" evidence="1">
    <location>
        <begin position="30"/>
        <end position="99"/>
    </location>
</feature>
<keyword evidence="3" id="KW-1185">Reference proteome</keyword>
<organism evidence="2 3">
    <name type="scientific">Trichomonas vaginalis (strain ATCC PRA-98 / G3)</name>
    <dbReference type="NCBI Taxonomy" id="412133"/>
    <lineage>
        <taxon>Eukaryota</taxon>
        <taxon>Metamonada</taxon>
        <taxon>Parabasalia</taxon>
        <taxon>Trichomonadida</taxon>
        <taxon>Trichomonadidae</taxon>
        <taxon>Trichomonas</taxon>
    </lineage>
</organism>
<accession>A2ES33</accession>
<evidence type="ECO:0000259" key="1">
    <source>
        <dbReference type="Pfam" id="PF14216"/>
    </source>
</evidence>
<reference evidence="2" key="1">
    <citation type="submission" date="2006-10" db="EMBL/GenBank/DDBJ databases">
        <authorList>
            <person name="Amadeo P."/>
            <person name="Zhao Q."/>
            <person name="Wortman J."/>
            <person name="Fraser-Liggett C."/>
            <person name="Carlton J."/>
        </authorList>
    </citation>
    <scope>NUCLEOTIDE SEQUENCE</scope>
    <source>
        <strain evidence="2">G3</strain>
    </source>
</reference>
<proteinExistence type="predicted"/>
<dbReference type="InterPro" id="IPR025475">
    <property type="entry name" value="DUF4326"/>
</dbReference>
<dbReference type="VEuPathDB" id="TrichDB:TVAG_244460"/>
<reference evidence="2" key="2">
    <citation type="journal article" date="2007" name="Science">
        <title>Draft genome sequence of the sexually transmitted pathogen Trichomonas vaginalis.</title>
        <authorList>
            <person name="Carlton J.M."/>
            <person name="Hirt R.P."/>
            <person name="Silva J.C."/>
            <person name="Delcher A.L."/>
            <person name="Schatz M."/>
            <person name="Zhao Q."/>
            <person name="Wortman J.R."/>
            <person name="Bidwell S.L."/>
            <person name="Alsmark U.C.M."/>
            <person name="Besteiro S."/>
            <person name="Sicheritz-Ponten T."/>
            <person name="Noel C.J."/>
            <person name="Dacks J.B."/>
            <person name="Foster P.G."/>
            <person name="Simillion C."/>
            <person name="Van de Peer Y."/>
            <person name="Miranda-Saavedra D."/>
            <person name="Barton G.J."/>
            <person name="Westrop G.D."/>
            <person name="Mueller S."/>
            <person name="Dessi D."/>
            <person name="Fiori P.L."/>
            <person name="Ren Q."/>
            <person name="Paulsen I."/>
            <person name="Zhang H."/>
            <person name="Bastida-Corcuera F.D."/>
            <person name="Simoes-Barbosa A."/>
            <person name="Brown M.T."/>
            <person name="Hayes R.D."/>
            <person name="Mukherjee M."/>
            <person name="Okumura C.Y."/>
            <person name="Schneider R."/>
            <person name="Smith A.J."/>
            <person name="Vanacova S."/>
            <person name="Villalvazo M."/>
            <person name="Haas B.J."/>
            <person name="Pertea M."/>
            <person name="Feldblyum T.V."/>
            <person name="Utterback T.R."/>
            <person name="Shu C.L."/>
            <person name="Osoegawa K."/>
            <person name="de Jong P.J."/>
            <person name="Hrdy I."/>
            <person name="Horvathova L."/>
            <person name="Zubacova Z."/>
            <person name="Dolezal P."/>
            <person name="Malik S.B."/>
            <person name="Logsdon J.M. Jr."/>
            <person name="Henze K."/>
            <person name="Gupta A."/>
            <person name="Wang C.C."/>
            <person name="Dunne R.L."/>
            <person name="Upcroft J.A."/>
            <person name="Upcroft P."/>
            <person name="White O."/>
            <person name="Salzberg S.L."/>
            <person name="Tang P."/>
            <person name="Chiu C.-H."/>
            <person name="Lee Y.-S."/>
            <person name="Embley T.M."/>
            <person name="Coombs G.H."/>
            <person name="Mottram J.C."/>
            <person name="Tachezy J."/>
            <person name="Fraser-Liggett C.M."/>
            <person name="Johnson P.J."/>
        </authorList>
    </citation>
    <scope>NUCLEOTIDE SEQUENCE [LARGE SCALE GENOMIC DNA]</scope>
    <source>
        <strain evidence="2">G3</strain>
    </source>
</reference>
<dbReference type="Pfam" id="PF14216">
    <property type="entry name" value="DUF4326"/>
    <property type="match status" value="1"/>
</dbReference>
<sequence>MSTSAANVRYPKIVDVHKESLLQRGYKSFAQWKSDEDHLYIGRDMSQYVPGAVGSRLQNPYKVKEYGLERCLELYYEKFKNEDLSFLLEFKELGCWCHNRNDVPNPLKTVNVMGMSCYSFFTQN</sequence>